<dbReference type="Proteomes" id="UP001431693">
    <property type="component" value="Unassembled WGS sequence"/>
</dbReference>
<evidence type="ECO:0008006" key="5">
    <source>
        <dbReference type="Google" id="ProtNLM"/>
    </source>
</evidence>
<dbReference type="EMBL" id="JASJEX010000001">
    <property type="protein sequence ID" value="MDJ1129000.1"/>
    <property type="molecule type" value="Genomic_DNA"/>
</dbReference>
<keyword evidence="4" id="KW-1185">Reference proteome</keyword>
<keyword evidence="2" id="KW-0472">Membrane</keyword>
<protein>
    <recommendedName>
        <fullName evidence="5">PH (Pleckstrin Homology) domain-containing protein</fullName>
    </recommendedName>
</protein>
<feature type="transmembrane region" description="Helical" evidence="2">
    <location>
        <begin position="38"/>
        <end position="57"/>
    </location>
</feature>
<evidence type="ECO:0000313" key="3">
    <source>
        <dbReference type="EMBL" id="MDJ1129000.1"/>
    </source>
</evidence>
<proteinExistence type="predicted"/>
<keyword evidence="2" id="KW-1133">Transmembrane helix</keyword>
<feature type="transmembrane region" description="Helical" evidence="2">
    <location>
        <begin position="12"/>
        <end position="32"/>
    </location>
</feature>
<sequence length="199" mass="21973">MRGTYTFERRYYVVDVIAVGVFCAALALWAAWGLIGGSAFPVGILWAVLLVCGYQVWNTFVAIANPEKVTLTDDELVFQGFGRTDRFPLSGIRELSVREVGGKEKLYVRVNGGGPVKGRYWVQAGHMAGGLELAEALEALEERVHPDSLKARARRSNRVYAEHEDQIKARIKADKEAEKAQKRARRAARPGATNAGEPN</sequence>
<organism evidence="3 4">
    <name type="scientific">Kribbibacterium absianum</name>
    <dbReference type="NCBI Taxonomy" id="3044210"/>
    <lineage>
        <taxon>Bacteria</taxon>
        <taxon>Bacillati</taxon>
        <taxon>Actinomycetota</taxon>
        <taxon>Coriobacteriia</taxon>
        <taxon>Coriobacteriales</taxon>
        <taxon>Kribbibacteriaceae</taxon>
        <taxon>Kribbibacterium</taxon>
    </lineage>
</organism>
<reference evidence="3" key="1">
    <citation type="submission" date="2023-05" db="EMBL/GenBank/DDBJ databases">
        <title>[olsenella] sp. nov., isolated from a pig farm feces dump.</title>
        <authorList>
            <person name="Chang Y.-H."/>
        </authorList>
    </citation>
    <scope>NUCLEOTIDE SEQUENCE</scope>
    <source>
        <strain evidence="3">YH-ols2217</strain>
    </source>
</reference>
<gene>
    <name evidence="3" type="ORF">QJ043_02735</name>
</gene>
<evidence type="ECO:0000256" key="1">
    <source>
        <dbReference type="SAM" id="MobiDB-lite"/>
    </source>
</evidence>
<evidence type="ECO:0000256" key="2">
    <source>
        <dbReference type="SAM" id="Phobius"/>
    </source>
</evidence>
<name>A0ABT6ZIX8_9ACTN</name>
<comment type="caution">
    <text evidence="3">The sequence shown here is derived from an EMBL/GenBank/DDBJ whole genome shotgun (WGS) entry which is preliminary data.</text>
</comment>
<evidence type="ECO:0000313" key="4">
    <source>
        <dbReference type="Proteomes" id="UP001431693"/>
    </source>
</evidence>
<feature type="compositionally biased region" description="Basic and acidic residues" evidence="1">
    <location>
        <begin position="166"/>
        <end position="181"/>
    </location>
</feature>
<accession>A0ABT6ZIX8</accession>
<keyword evidence="2" id="KW-0812">Transmembrane</keyword>
<feature type="region of interest" description="Disordered" evidence="1">
    <location>
        <begin position="166"/>
        <end position="199"/>
    </location>
</feature>
<dbReference type="RefSeq" id="WP_283712634.1">
    <property type="nucleotide sequence ID" value="NZ_JASJEW010000001.1"/>
</dbReference>